<dbReference type="GO" id="GO:0008897">
    <property type="term" value="F:holo-[acyl-carrier-protein] synthase activity"/>
    <property type="evidence" value="ECO:0007669"/>
    <property type="project" value="InterPro"/>
</dbReference>
<dbReference type="SUPFAM" id="SSF56214">
    <property type="entry name" value="4'-phosphopantetheinyl transferase"/>
    <property type="match status" value="2"/>
</dbReference>
<sequence>MLTAEERARAGRFRQPDRGAAYAAAHAAARRCLAEQLRGSPELIRFGRRPCPGCGRPGHGRPVVEHPRTSWESSLSRSGPYWLFAATDGVRIGVDVERLRPLDTAGLDVSRLGAAVLSVSERDHLAGLEPAARGRAFIRCWTRKEAVVKASGIGIEADLRELETRPWLPSAVVEHAVDGCPVTLWSVCDLPAGPHCAAALALPAHHEPWFGPGDTTLPLSRPPSPARTPAA</sequence>
<comment type="caution">
    <text evidence="4">The sequence shown here is derived from an EMBL/GenBank/DDBJ whole genome shotgun (WGS) entry which is preliminary data.</text>
</comment>
<feature type="domain" description="4'-phosphopantetheinyl transferase" evidence="3">
    <location>
        <begin position="91"/>
        <end position="167"/>
    </location>
</feature>
<accession>A0A918LLX5</accession>
<name>A0A918LLX5_9ACTN</name>
<dbReference type="Pfam" id="PF01648">
    <property type="entry name" value="ACPS"/>
    <property type="match status" value="1"/>
</dbReference>
<protein>
    <submittedName>
        <fullName evidence="4">4'-phosphopantetheinyl transferase</fullName>
    </submittedName>
</protein>
<organism evidence="4 5">
    <name type="scientific">Streptomyces purpureus</name>
    <dbReference type="NCBI Taxonomy" id="1951"/>
    <lineage>
        <taxon>Bacteria</taxon>
        <taxon>Bacillati</taxon>
        <taxon>Actinomycetota</taxon>
        <taxon>Actinomycetes</taxon>
        <taxon>Kitasatosporales</taxon>
        <taxon>Streptomycetaceae</taxon>
        <taxon>Streptomyces</taxon>
    </lineage>
</organism>
<evidence type="ECO:0000256" key="2">
    <source>
        <dbReference type="ARBA" id="ARBA00022679"/>
    </source>
</evidence>
<reference evidence="4" key="1">
    <citation type="journal article" date="2014" name="Int. J. Syst. Evol. Microbiol.">
        <title>Complete genome sequence of Corynebacterium casei LMG S-19264T (=DSM 44701T), isolated from a smear-ripened cheese.</title>
        <authorList>
            <consortium name="US DOE Joint Genome Institute (JGI-PGF)"/>
            <person name="Walter F."/>
            <person name="Albersmeier A."/>
            <person name="Kalinowski J."/>
            <person name="Ruckert C."/>
        </authorList>
    </citation>
    <scope>NUCLEOTIDE SEQUENCE</scope>
    <source>
        <strain evidence="4">JCM 3172</strain>
    </source>
</reference>
<reference evidence="4" key="2">
    <citation type="submission" date="2020-09" db="EMBL/GenBank/DDBJ databases">
        <authorList>
            <person name="Sun Q."/>
            <person name="Ohkuma M."/>
        </authorList>
    </citation>
    <scope>NUCLEOTIDE SEQUENCE</scope>
    <source>
        <strain evidence="4">JCM 3172</strain>
    </source>
</reference>
<dbReference type="GO" id="GO:0019878">
    <property type="term" value="P:lysine biosynthetic process via aminoadipic acid"/>
    <property type="evidence" value="ECO:0007669"/>
    <property type="project" value="TreeGrafter"/>
</dbReference>
<dbReference type="InterPro" id="IPR008278">
    <property type="entry name" value="4-PPantetheinyl_Trfase_dom"/>
</dbReference>
<dbReference type="EMBL" id="BMQQ01000001">
    <property type="protein sequence ID" value="GGT14224.1"/>
    <property type="molecule type" value="Genomic_DNA"/>
</dbReference>
<keyword evidence="2 4" id="KW-0808">Transferase</keyword>
<dbReference type="AlphaFoldDB" id="A0A918LLX5"/>
<dbReference type="RefSeq" id="WP_019891003.1">
    <property type="nucleotide sequence ID" value="NZ_BMQQ01000001.1"/>
</dbReference>
<comment type="similarity">
    <text evidence="1">Belongs to the P-Pant transferase superfamily. Gsp/Sfp/HetI/AcpT family.</text>
</comment>
<gene>
    <name evidence="4" type="ORF">GCM10014713_03550</name>
</gene>
<dbReference type="Proteomes" id="UP000619486">
    <property type="component" value="Unassembled WGS sequence"/>
</dbReference>
<dbReference type="InterPro" id="IPR037143">
    <property type="entry name" value="4-PPantetheinyl_Trfase_dom_sf"/>
</dbReference>
<evidence type="ECO:0000313" key="4">
    <source>
        <dbReference type="EMBL" id="GGT14224.1"/>
    </source>
</evidence>
<evidence type="ECO:0000313" key="5">
    <source>
        <dbReference type="Proteomes" id="UP000619486"/>
    </source>
</evidence>
<dbReference type="Gene3D" id="3.90.470.20">
    <property type="entry name" value="4'-phosphopantetheinyl transferase domain"/>
    <property type="match status" value="1"/>
</dbReference>
<dbReference type="GO" id="GO:0000287">
    <property type="term" value="F:magnesium ion binding"/>
    <property type="evidence" value="ECO:0007669"/>
    <property type="project" value="InterPro"/>
</dbReference>
<dbReference type="PANTHER" id="PTHR12215">
    <property type="entry name" value="PHOSPHOPANTETHEINE TRANSFERASE"/>
    <property type="match status" value="1"/>
</dbReference>
<proteinExistence type="inferred from homology"/>
<evidence type="ECO:0000259" key="3">
    <source>
        <dbReference type="Pfam" id="PF01648"/>
    </source>
</evidence>
<dbReference type="GO" id="GO:0005829">
    <property type="term" value="C:cytosol"/>
    <property type="evidence" value="ECO:0007669"/>
    <property type="project" value="TreeGrafter"/>
</dbReference>
<keyword evidence="5" id="KW-1185">Reference proteome</keyword>
<dbReference type="InterPro" id="IPR050559">
    <property type="entry name" value="P-Pant_transferase_sf"/>
</dbReference>
<dbReference type="PANTHER" id="PTHR12215:SF10">
    <property type="entry name" value="L-AMINOADIPATE-SEMIALDEHYDE DEHYDROGENASE-PHOSPHOPANTETHEINYL TRANSFERASE"/>
    <property type="match status" value="1"/>
</dbReference>
<evidence type="ECO:0000256" key="1">
    <source>
        <dbReference type="ARBA" id="ARBA00010990"/>
    </source>
</evidence>